<feature type="region of interest" description="Disordered" evidence="1">
    <location>
        <begin position="1"/>
        <end position="79"/>
    </location>
</feature>
<proteinExistence type="predicted"/>
<reference evidence="2" key="1">
    <citation type="submission" date="2019-12" db="EMBL/GenBank/DDBJ databases">
        <title>Genome sequencing and annotation of Brassica cretica.</title>
        <authorList>
            <person name="Studholme D.J."/>
            <person name="Sarris P.F."/>
        </authorList>
    </citation>
    <scope>NUCLEOTIDE SEQUENCE</scope>
    <source>
        <strain evidence="2">PFS-102/07</strain>
        <tissue evidence="2">Leaf</tissue>
    </source>
</reference>
<feature type="compositionally biased region" description="Basic and acidic residues" evidence="1">
    <location>
        <begin position="122"/>
        <end position="143"/>
    </location>
</feature>
<dbReference type="EMBL" id="QGKY02000089">
    <property type="protein sequence ID" value="KAF2610958.1"/>
    <property type="molecule type" value="Genomic_DNA"/>
</dbReference>
<evidence type="ECO:0000256" key="1">
    <source>
        <dbReference type="SAM" id="MobiDB-lite"/>
    </source>
</evidence>
<gene>
    <name evidence="2" type="ORF">F2Q70_00011789</name>
</gene>
<comment type="caution">
    <text evidence="2">The sequence shown here is derived from an EMBL/GenBank/DDBJ whole genome shotgun (WGS) entry which is preliminary data.</text>
</comment>
<feature type="region of interest" description="Disordered" evidence="1">
    <location>
        <begin position="112"/>
        <end position="143"/>
    </location>
</feature>
<organism evidence="2">
    <name type="scientific">Brassica cretica</name>
    <name type="common">Mustard</name>
    <dbReference type="NCBI Taxonomy" id="69181"/>
    <lineage>
        <taxon>Eukaryota</taxon>
        <taxon>Viridiplantae</taxon>
        <taxon>Streptophyta</taxon>
        <taxon>Embryophyta</taxon>
        <taxon>Tracheophyta</taxon>
        <taxon>Spermatophyta</taxon>
        <taxon>Magnoliopsida</taxon>
        <taxon>eudicotyledons</taxon>
        <taxon>Gunneridae</taxon>
        <taxon>Pentapetalae</taxon>
        <taxon>rosids</taxon>
        <taxon>malvids</taxon>
        <taxon>Brassicales</taxon>
        <taxon>Brassicaceae</taxon>
        <taxon>Brassiceae</taxon>
        <taxon>Brassica</taxon>
    </lineage>
</organism>
<evidence type="ECO:0000313" key="2">
    <source>
        <dbReference type="EMBL" id="KAF2610958.1"/>
    </source>
</evidence>
<name>A0A8S9LZA2_BRACR</name>
<accession>A0A8S9LZA2</accession>
<feature type="compositionally biased region" description="Basic and acidic residues" evidence="1">
    <location>
        <begin position="55"/>
        <end position="64"/>
    </location>
</feature>
<protein>
    <submittedName>
        <fullName evidence="2">Uncharacterized protein</fullName>
    </submittedName>
</protein>
<dbReference type="AlphaFoldDB" id="A0A8S9LZA2"/>
<sequence>MFGHDRSPLQSTRSFHVYGNRTRVREDSLTSIGPIRNSDRRHKHDQSAQSNPRPDQNRATERPQDQGAENTLKLLHDPELRSRLAGSNFSSLSELVEKAANVETVLEAERKTIQHSGGHTKFSKEKDRNSTRVQDRTKAKGEDSEAKPIIVVTLGYVTHVISRDIFQGFVPKTS</sequence>